<sequence length="144" mass="15900">MDSDEHSEYALFVGAAEWTRDPKDQYDDDDDDDDDVYAEVSVDGARQVLRTMYTKTSHWNEDLKIAGHLSSIVRIEIKSVVHNSSESRSVARAETSLGNLLETCADGDAAALELTVTTLMPDMREQVTVTDVGKGAKHFTADSM</sequence>
<evidence type="ECO:0000313" key="1">
    <source>
        <dbReference type="EMBL" id="KZP27707.1"/>
    </source>
</evidence>
<evidence type="ECO:0008006" key="2">
    <source>
        <dbReference type="Google" id="ProtNLM"/>
    </source>
</evidence>
<protein>
    <recommendedName>
        <fullName evidence="2">C2 domain-containing protein</fullName>
    </recommendedName>
</protein>
<reference evidence="1" key="1">
    <citation type="journal article" date="2016" name="Mol. Biol. Evol.">
        <title>Comparative Genomics of Early-Diverging Mushroom-Forming Fungi Provides Insights into the Origins of Lignocellulose Decay Capabilities.</title>
        <authorList>
            <person name="Nagy L.G."/>
            <person name="Riley R."/>
            <person name="Tritt A."/>
            <person name="Adam C."/>
            <person name="Daum C."/>
            <person name="Floudas D."/>
            <person name="Sun H."/>
            <person name="Yadav J.S."/>
            <person name="Pangilinan J."/>
            <person name="Larsson K.H."/>
            <person name="Matsuura K."/>
            <person name="Barry K."/>
            <person name="Labutti K."/>
            <person name="Kuo R."/>
            <person name="Ohm R.A."/>
            <person name="Bhattacharya S.S."/>
            <person name="Shirouzu T."/>
            <person name="Yoshinaga Y."/>
            <person name="Martin F.M."/>
            <person name="Grigoriev I.V."/>
            <person name="Hibbett D.S."/>
        </authorList>
    </citation>
    <scope>NUCLEOTIDE SEQUENCE [LARGE SCALE GENOMIC DNA]</scope>
    <source>
        <strain evidence="1">CBS 109695</strain>
    </source>
</reference>
<accession>A0A166QYP7</accession>
<organism evidence="1">
    <name type="scientific">Athelia psychrophila</name>
    <dbReference type="NCBI Taxonomy" id="1759441"/>
    <lineage>
        <taxon>Eukaryota</taxon>
        <taxon>Fungi</taxon>
        <taxon>Dikarya</taxon>
        <taxon>Basidiomycota</taxon>
        <taxon>Agaricomycotina</taxon>
        <taxon>Agaricomycetes</taxon>
        <taxon>Agaricomycetidae</taxon>
        <taxon>Atheliales</taxon>
        <taxon>Atheliaceae</taxon>
        <taxon>Athelia</taxon>
    </lineage>
</organism>
<name>A0A166QYP7_9AGAM</name>
<proteinExistence type="predicted"/>
<gene>
    <name evidence="1" type="ORF">FIBSPDRAFT_948294</name>
</gene>
<dbReference type="EMBL" id="KV417507">
    <property type="protein sequence ID" value="KZP27707.1"/>
    <property type="molecule type" value="Genomic_DNA"/>
</dbReference>
<dbReference type="AlphaFoldDB" id="A0A166QYP7"/>
<feature type="non-terminal residue" evidence="1">
    <location>
        <position position="144"/>
    </location>
</feature>